<dbReference type="PANTHER" id="PTHR10073">
    <property type="entry name" value="DNA MISMATCH REPAIR PROTEIN MLH, PMS, MUTL"/>
    <property type="match status" value="1"/>
</dbReference>
<dbReference type="GO" id="GO:0006298">
    <property type="term" value="P:mismatch repair"/>
    <property type="evidence" value="ECO:0007669"/>
    <property type="project" value="InterPro"/>
</dbReference>
<dbReference type="InterPro" id="IPR037198">
    <property type="entry name" value="MutL_C_sf"/>
</dbReference>
<name>Q2GNE6_CHAGB</name>
<dbReference type="RefSeq" id="XP_001228435.1">
    <property type="nucleotide sequence ID" value="XM_001228434.1"/>
</dbReference>
<organism evidence="2 3">
    <name type="scientific">Chaetomium globosum (strain ATCC 6205 / CBS 148.51 / DSM 1962 / NBRC 6347 / NRRL 1970)</name>
    <name type="common">Soil fungus</name>
    <dbReference type="NCBI Taxonomy" id="306901"/>
    <lineage>
        <taxon>Eukaryota</taxon>
        <taxon>Fungi</taxon>
        <taxon>Dikarya</taxon>
        <taxon>Ascomycota</taxon>
        <taxon>Pezizomycotina</taxon>
        <taxon>Sordariomycetes</taxon>
        <taxon>Sordariomycetidae</taxon>
        <taxon>Sordariales</taxon>
        <taxon>Chaetomiaceae</taxon>
        <taxon>Chaetomium</taxon>
    </lineage>
</organism>
<dbReference type="STRING" id="306901.Q2GNE6"/>
<dbReference type="InterPro" id="IPR038973">
    <property type="entry name" value="MutL/Mlh/Pms-like"/>
</dbReference>
<gene>
    <name evidence="2" type="ORF">CHGG_10508</name>
</gene>
<dbReference type="HOGENOM" id="CLU_1049737_0_0_1"/>
<evidence type="ECO:0000259" key="1">
    <source>
        <dbReference type="SMART" id="SM00853"/>
    </source>
</evidence>
<evidence type="ECO:0000313" key="3">
    <source>
        <dbReference type="Proteomes" id="UP000001056"/>
    </source>
</evidence>
<dbReference type="Gene3D" id="3.30.1370.100">
    <property type="entry name" value="MutL, C-terminal domain, regulatory subdomain"/>
    <property type="match status" value="1"/>
</dbReference>
<dbReference type="SUPFAM" id="SSF118116">
    <property type="entry name" value="DNA mismatch repair protein MutL"/>
    <property type="match status" value="1"/>
</dbReference>
<evidence type="ECO:0000313" key="2">
    <source>
        <dbReference type="EMBL" id="EAQ84104.1"/>
    </source>
</evidence>
<dbReference type="SMART" id="SM00853">
    <property type="entry name" value="MutL_C"/>
    <property type="match status" value="1"/>
</dbReference>
<dbReference type="InParanoid" id="Q2GNE6"/>
<dbReference type="GO" id="GO:0005524">
    <property type="term" value="F:ATP binding"/>
    <property type="evidence" value="ECO:0007669"/>
    <property type="project" value="InterPro"/>
</dbReference>
<dbReference type="Proteomes" id="UP000001056">
    <property type="component" value="Unassembled WGS sequence"/>
</dbReference>
<dbReference type="Pfam" id="PF08676">
    <property type="entry name" value="MutL_C"/>
    <property type="match status" value="1"/>
</dbReference>
<dbReference type="eggNOG" id="KOG1977">
    <property type="taxonomic scope" value="Eukaryota"/>
</dbReference>
<dbReference type="Gene3D" id="3.30.1540.20">
    <property type="entry name" value="MutL, C-terminal domain, dimerisation subdomain"/>
    <property type="match status" value="1"/>
</dbReference>
<dbReference type="OrthoDB" id="429932at2759"/>
<dbReference type="GO" id="GO:0016887">
    <property type="term" value="F:ATP hydrolysis activity"/>
    <property type="evidence" value="ECO:0007669"/>
    <property type="project" value="InterPro"/>
</dbReference>
<dbReference type="GO" id="GO:0032300">
    <property type="term" value="C:mismatch repair complex"/>
    <property type="evidence" value="ECO:0007669"/>
    <property type="project" value="InterPro"/>
</dbReference>
<dbReference type="AlphaFoldDB" id="Q2GNE6"/>
<dbReference type="EMBL" id="CH408035">
    <property type="protein sequence ID" value="EAQ84104.1"/>
    <property type="molecule type" value="Genomic_DNA"/>
</dbReference>
<dbReference type="InterPro" id="IPR042120">
    <property type="entry name" value="MutL_C_dimsub"/>
</dbReference>
<dbReference type="VEuPathDB" id="FungiDB:CHGG_10508"/>
<dbReference type="GO" id="GO:0140664">
    <property type="term" value="F:ATP-dependent DNA damage sensor activity"/>
    <property type="evidence" value="ECO:0007669"/>
    <property type="project" value="InterPro"/>
</dbReference>
<sequence>MEPQIPQVFQGFNTFHCGHGRDNFEPRGLESLAAAENSNGNVLATLEGRISKASLQVAEVVAQVDSKFILTKVGADIQPGPPGGASESDPLLILIDQHAADERCKVENLLKAYFVSSPASTGQLVAQTQNLDKPLRFDLSKQDGDLLVRFKKHFAHWGVVYETLHERSPHVTVEVQSLPPSIVERCRLEPRLLIDLLRKEVWKLHETGSSGARKQADKNRDDDDWVARFHDCPNGIMELINSRACRSAIMFNDPLTTEQSSKLED</sequence>
<proteinExistence type="predicted"/>
<dbReference type="PANTHER" id="PTHR10073:SF47">
    <property type="entry name" value="DNA MISMATCH REPAIR PROTEIN MLH3"/>
    <property type="match status" value="1"/>
</dbReference>
<dbReference type="InterPro" id="IPR014790">
    <property type="entry name" value="MutL_C"/>
</dbReference>
<accession>Q2GNE6</accession>
<feature type="domain" description="MutL C-terminal dimerisation" evidence="1">
    <location>
        <begin position="60"/>
        <end position="255"/>
    </location>
</feature>
<keyword evidence="3" id="KW-1185">Reference proteome</keyword>
<dbReference type="OMA" id="TRCANAD"/>
<protein>
    <recommendedName>
        <fullName evidence="1">MutL C-terminal dimerisation domain-containing protein</fullName>
    </recommendedName>
</protein>
<dbReference type="GeneID" id="4396213"/>
<reference evidence="3" key="1">
    <citation type="journal article" date="2015" name="Genome Announc.">
        <title>Draft genome sequence of the cellulolytic fungus Chaetomium globosum.</title>
        <authorList>
            <person name="Cuomo C.A."/>
            <person name="Untereiner W.A."/>
            <person name="Ma L.-J."/>
            <person name="Grabherr M."/>
            <person name="Birren B.W."/>
        </authorList>
    </citation>
    <scope>NUCLEOTIDE SEQUENCE [LARGE SCALE GENOMIC DNA]</scope>
    <source>
        <strain evidence="3">ATCC 6205 / CBS 148.51 / DSM 1962 / NBRC 6347 / NRRL 1970</strain>
    </source>
</reference>
<dbReference type="InterPro" id="IPR042121">
    <property type="entry name" value="MutL_C_regsub"/>
</dbReference>